<evidence type="ECO:0000256" key="1">
    <source>
        <dbReference type="ARBA" id="ARBA00004479"/>
    </source>
</evidence>
<feature type="domain" description="Leucine-rich repeat-containing N-terminal plant-type" evidence="10">
    <location>
        <begin position="35"/>
        <end position="73"/>
    </location>
</feature>
<dbReference type="PANTHER" id="PTHR48063:SF103">
    <property type="entry name" value="LEUCINE-RICH RECEPTOR-LIKE KINASE FAMILY PROTEIN"/>
    <property type="match status" value="1"/>
</dbReference>
<keyword evidence="7" id="KW-0472">Membrane</keyword>
<dbReference type="Gene3D" id="3.80.10.10">
    <property type="entry name" value="Ribonuclease Inhibitor"/>
    <property type="match status" value="1"/>
</dbReference>
<keyword evidence="3" id="KW-0812">Transmembrane</keyword>
<dbReference type="OMA" id="SSWAVID"/>
<evidence type="ECO:0000256" key="6">
    <source>
        <dbReference type="ARBA" id="ARBA00022989"/>
    </source>
</evidence>
<reference evidence="11" key="1">
    <citation type="submission" date="2025-08" db="UniProtKB">
        <authorList>
            <consortium name="RefSeq"/>
        </authorList>
    </citation>
    <scope>IDENTIFICATION</scope>
</reference>
<name>A0A1S4BRG9_TOBAC</name>
<dbReference type="Pfam" id="PF08263">
    <property type="entry name" value="LRRNT_2"/>
    <property type="match status" value="1"/>
</dbReference>
<dbReference type="PaxDb" id="4097-A0A1S4BRG9"/>
<dbReference type="RefSeq" id="XP_016491398.1">
    <property type="nucleotide sequence ID" value="XM_016635912.1"/>
</dbReference>
<organism evidence="11">
    <name type="scientific">Nicotiana tabacum</name>
    <name type="common">Common tobacco</name>
    <dbReference type="NCBI Taxonomy" id="4097"/>
    <lineage>
        <taxon>Eukaryota</taxon>
        <taxon>Viridiplantae</taxon>
        <taxon>Streptophyta</taxon>
        <taxon>Embryophyta</taxon>
        <taxon>Tracheophyta</taxon>
        <taxon>Spermatophyta</taxon>
        <taxon>Magnoliopsida</taxon>
        <taxon>eudicotyledons</taxon>
        <taxon>Gunneridae</taxon>
        <taxon>Pentapetalae</taxon>
        <taxon>asterids</taxon>
        <taxon>lamiids</taxon>
        <taxon>Solanales</taxon>
        <taxon>Solanaceae</taxon>
        <taxon>Nicotianoideae</taxon>
        <taxon>Nicotianeae</taxon>
        <taxon>Nicotiana</taxon>
    </lineage>
</organism>
<evidence type="ECO:0000256" key="2">
    <source>
        <dbReference type="ARBA" id="ARBA00022614"/>
    </source>
</evidence>
<keyword evidence="8" id="KW-0325">Glycoprotein</keyword>
<feature type="signal peptide" evidence="9">
    <location>
        <begin position="1"/>
        <end position="18"/>
    </location>
</feature>
<accession>A0A1S4BRG9</accession>
<evidence type="ECO:0000313" key="11">
    <source>
        <dbReference type="RefSeq" id="XP_016491398.1"/>
    </source>
</evidence>
<dbReference type="SUPFAM" id="SSF52058">
    <property type="entry name" value="L domain-like"/>
    <property type="match status" value="1"/>
</dbReference>
<sequence length="151" mass="17236">MEGATLLYFLLLVAVLHGFSSVQTGAMNSGIHCIESEKNALIKFRQGFRNSSQIMLSWMLEDNCCNWKGVECDNTTGHVITLDLHKQFLQEYLNLSKTNFRGTIPEHLGNLSRLQFLDLSGDFLLRVNNLQWIQHLFSMKILNLSGVDMTR</sequence>
<dbReference type="GO" id="GO:0016020">
    <property type="term" value="C:membrane"/>
    <property type="evidence" value="ECO:0007669"/>
    <property type="project" value="UniProtKB-SubCell"/>
</dbReference>
<dbReference type="InterPro" id="IPR013210">
    <property type="entry name" value="LRR_N_plant-typ"/>
</dbReference>
<evidence type="ECO:0000256" key="9">
    <source>
        <dbReference type="SAM" id="SignalP"/>
    </source>
</evidence>
<dbReference type="OrthoDB" id="1295147at2759"/>
<protein>
    <submittedName>
        <fullName evidence="11">Receptor-like protein 12</fullName>
    </submittedName>
</protein>
<keyword evidence="4 9" id="KW-0732">Signal</keyword>
<proteinExistence type="predicted"/>
<feature type="chain" id="PRO_5010171944" evidence="9">
    <location>
        <begin position="19"/>
        <end position="151"/>
    </location>
</feature>
<evidence type="ECO:0000256" key="4">
    <source>
        <dbReference type="ARBA" id="ARBA00022729"/>
    </source>
</evidence>
<evidence type="ECO:0000256" key="3">
    <source>
        <dbReference type="ARBA" id="ARBA00022692"/>
    </source>
</evidence>
<dbReference type="KEGG" id="nta:107811061"/>
<comment type="subcellular location">
    <subcellularLocation>
        <location evidence="1">Membrane</location>
        <topology evidence="1">Single-pass type I membrane protein</topology>
    </subcellularLocation>
</comment>
<keyword evidence="5" id="KW-0677">Repeat</keyword>
<gene>
    <name evidence="11" type="primary">LOC107811061</name>
</gene>
<evidence type="ECO:0000256" key="7">
    <source>
        <dbReference type="ARBA" id="ARBA00023136"/>
    </source>
</evidence>
<dbReference type="PANTHER" id="PTHR48063">
    <property type="entry name" value="LRR RECEPTOR-LIKE KINASE"/>
    <property type="match status" value="1"/>
</dbReference>
<evidence type="ECO:0000256" key="8">
    <source>
        <dbReference type="ARBA" id="ARBA00023180"/>
    </source>
</evidence>
<evidence type="ECO:0000256" key="5">
    <source>
        <dbReference type="ARBA" id="ARBA00022737"/>
    </source>
</evidence>
<evidence type="ECO:0000259" key="10">
    <source>
        <dbReference type="Pfam" id="PF08263"/>
    </source>
</evidence>
<dbReference type="InterPro" id="IPR046956">
    <property type="entry name" value="RLP23-like"/>
</dbReference>
<dbReference type="SMR" id="A0A1S4BRG9"/>
<keyword evidence="2" id="KW-0433">Leucine-rich repeat</keyword>
<keyword evidence="6" id="KW-1133">Transmembrane helix</keyword>
<dbReference type="InterPro" id="IPR032675">
    <property type="entry name" value="LRR_dom_sf"/>
</dbReference>
<dbReference type="AlphaFoldDB" id="A0A1S4BRG9"/>